<evidence type="ECO:0000313" key="3">
    <source>
        <dbReference type="Proteomes" id="UP000780801"/>
    </source>
</evidence>
<dbReference type="OrthoDB" id="2423185at2759"/>
<name>A0A9P6FNX3_9FUNG</name>
<dbReference type="EMBL" id="JAABOA010003988">
    <property type="protein sequence ID" value="KAF9578120.1"/>
    <property type="molecule type" value="Genomic_DNA"/>
</dbReference>
<feature type="region of interest" description="Disordered" evidence="1">
    <location>
        <begin position="309"/>
        <end position="402"/>
    </location>
</feature>
<evidence type="ECO:0000256" key="1">
    <source>
        <dbReference type="SAM" id="MobiDB-lite"/>
    </source>
</evidence>
<gene>
    <name evidence="2" type="ORF">BGW38_006246</name>
</gene>
<feature type="compositionally biased region" description="Low complexity" evidence="1">
    <location>
        <begin position="7"/>
        <end position="66"/>
    </location>
</feature>
<dbReference type="Proteomes" id="UP000780801">
    <property type="component" value="Unassembled WGS sequence"/>
</dbReference>
<organism evidence="2 3">
    <name type="scientific">Lunasporangiospora selenospora</name>
    <dbReference type="NCBI Taxonomy" id="979761"/>
    <lineage>
        <taxon>Eukaryota</taxon>
        <taxon>Fungi</taxon>
        <taxon>Fungi incertae sedis</taxon>
        <taxon>Mucoromycota</taxon>
        <taxon>Mortierellomycotina</taxon>
        <taxon>Mortierellomycetes</taxon>
        <taxon>Mortierellales</taxon>
        <taxon>Mortierellaceae</taxon>
        <taxon>Lunasporangiospora</taxon>
    </lineage>
</organism>
<proteinExistence type="predicted"/>
<keyword evidence="3" id="KW-1185">Reference proteome</keyword>
<dbReference type="AlphaFoldDB" id="A0A9P6FNX3"/>
<comment type="caution">
    <text evidence="2">The sequence shown here is derived from an EMBL/GenBank/DDBJ whole genome shotgun (WGS) entry which is preliminary data.</text>
</comment>
<evidence type="ECO:0000313" key="2">
    <source>
        <dbReference type="EMBL" id="KAF9578120.1"/>
    </source>
</evidence>
<feature type="region of interest" description="Disordered" evidence="1">
    <location>
        <begin position="1"/>
        <end position="83"/>
    </location>
</feature>
<feature type="region of interest" description="Disordered" evidence="1">
    <location>
        <begin position="697"/>
        <end position="730"/>
    </location>
</feature>
<feature type="compositionally biased region" description="Low complexity" evidence="1">
    <location>
        <begin position="241"/>
        <end position="275"/>
    </location>
</feature>
<protein>
    <submittedName>
        <fullName evidence="2">Uncharacterized protein</fullName>
    </submittedName>
</protein>
<feature type="compositionally biased region" description="Acidic residues" evidence="1">
    <location>
        <begin position="207"/>
        <end position="217"/>
    </location>
</feature>
<feature type="compositionally biased region" description="Basic and acidic residues" evidence="1">
    <location>
        <begin position="218"/>
        <end position="238"/>
    </location>
</feature>
<feature type="region of interest" description="Disordered" evidence="1">
    <location>
        <begin position="153"/>
        <end position="297"/>
    </location>
</feature>
<feature type="compositionally biased region" description="Basic and acidic residues" evidence="1">
    <location>
        <begin position="180"/>
        <end position="193"/>
    </location>
</feature>
<feature type="compositionally biased region" description="Polar residues" evidence="1">
    <location>
        <begin position="701"/>
        <end position="711"/>
    </location>
</feature>
<feature type="non-terminal residue" evidence="2">
    <location>
        <position position="1"/>
    </location>
</feature>
<reference evidence="2" key="1">
    <citation type="journal article" date="2020" name="Fungal Divers.">
        <title>Resolving the Mortierellaceae phylogeny through synthesis of multi-gene phylogenetics and phylogenomics.</title>
        <authorList>
            <person name="Vandepol N."/>
            <person name="Liber J."/>
            <person name="Desiro A."/>
            <person name="Na H."/>
            <person name="Kennedy M."/>
            <person name="Barry K."/>
            <person name="Grigoriev I.V."/>
            <person name="Miller A.N."/>
            <person name="O'Donnell K."/>
            <person name="Stajich J.E."/>
            <person name="Bonito G."/>
        </authorList>
    </citation>
    <scope>NUCLEOTIDE SEQUENCE</scope>
    <source>
        <strain evidence="2">KOD1015</strain>
    </source>
</reference>
<feature type="compositionally biased region" description="Low complexity" evidence="1">
    <location>
        <begin position="283"/>
        <end position="297"/>
    </location>
</feature>
<feature type="compositionally biased region" description="Low complexity" evidence="1">
    <location>
        <begin position="372"/>
        <end position="386"/>
    </location>
</feature>
<feature type="compositionally biased region" description="Low complexity" evidence="1">
    <location>
        <begin position="314"/>
        <end position="329"/>
    </location>
</feature>
<sequence>MGRPDGSPSTTGSPASFSSASLTSSPSTLSLLPAPALTQSVVTASSTATASSHTTTRTGGTHYSGSEQKEIQMQSQGRVETDPLVQSSSLSSSMLLSSSVDDCTGQRANGNSGTNACVTSQSSDKLLPTETLVIPQQQGPQQPHIHISLPGLSAQEQPPMYTPHANHISSHTSSDTDDDDHGRVEYQSKDKGKGKNIPSGWGHGNDDSSDSDNSESSDDVKGKGKGKGVDTGKGKGTEIDSSQLGLSISSASSGLYTHPSTGSTNLSSRSSLPSVSEEDESTETTTTTKASSYSASSFLSKDKYAKATSTTFDSVSGSGSSSGFGPSSSAHARNTTSSSHYSYINNGGSSSNGSGSSSGAGGSSSKPVLLRASTTPALGSSSSSSAAPPPLPSTPVSSSFQQSSDISAVQDFSMYGYESIPADFDFGDLPTDPRTGIIYGDPHAITQPFLNPSMYFDHYSLAHDAADPRRINVFNKYGALLYYHPGRHIGQDQDSLRSNVNNTTIWTVSGRSSTWGSLTATESGSKRQIRIVMESNKKKAAAAAAAAAGTVPIEAMEPLARFVFRWKEDDYVAEYRKQKDQYRITSFQMCGGDSKWKPPQSNMTRTMFHGMGMDGPGNPHMEFPLAALLRGPAISSGLMSGGGPLMIGGQANMHQAIIDTVGSPIAASLAADHSGPQRQRAATSSFAGLKAAALSAADVSPPTTVVHTTKSAPPAPTMARRATVSAPMSS</sequence>
<accession>A0A9P6FNX3</accession>
<feature type="compositionally biased region" description="Low complexity" evidence="1">
    <location>
        <begin position="337"/>
        <end position="355"/>
    </location>
</feature>